<keyword evidence="3" id="KW-1185">Reference proteome</keyword>
<evidence type="ECO:0000256" key="1">
    <source>
        <dbReference type="SAM" id="Phobius"/>
    </source>
</evidence>
<reference evidence="2 3" key="1">
    <citation type="submission" date="2024-03" db="EMBL/GenBank/DDBJ databases">
        <authorList>
            <person name="Gkanogiannis A."/>
            <person name="Becerra Lopez-Lavalle L."/>
        </authorList>
    </citation>
    <scope>NUCLEOTIDE SEQUENCE [LARGE SCALE GENOMIC DNA]</scope>
</reference>
<name>A0ABP0YZP1_9ROSI</name>
<evidence type="ECO:0000313" key="3">
    <source>
        <dbReference type="Proteomes" id="UP001642487"/>
    </source>
</evidence>
<feature type="non-terminal residue" evidence="2">
    <location>
        <position position="1"/>
    </location>
</feature>
<organism evidence="2 3">
    <name type="scientific">Citrullus colocynthis</name>
    <name type="common">colocynth</name>
    <dbReference type="NCBI Taxonomy" id="252529"/>
    <lineage>
        <taxon>Eukaryota</taxon>
        <taxon>Viridiplantae</taxon>
        <taxon>Streptophyta</taxon>
        <taxon>Embryophyta</taxon>
        <taxon>Tracheophyta</taxon>
        <taxon>Spermatophyta</taxon>
        <taxon>Magnoliopsida</taxon>
        <taxon>eudicotyledons</taxon>
        <taxon>Gunneridae</taxon>
        <taxon>Pentapetalae</taxon>
        <taxon>rosids</taxon>
        <taxon>fabids</taxon>
        <taxon>Cucurbitales</taxon>
        <taxon>Cucurbitaceae</taxon>
        <taxon>Benincaseae</taxon>
        <taxon>Citrullus</taxon>
    </lineage>
</organism>
<gene>
    <name evidence="2" type="ORF">CITCOLO1_LOCUS18290</name>
</gene>
<keyword evidence="1" id="KW-0812">Transmembrane</keyword>
<keyword evidence="1" id="KW-1133">Transmembrane helix</keyword>
<proteinExistence type="predicted"/>
<dbReference type="Proteomes" id="UP001642487">
    <property type="component" value="Chromosome 7"/>
</dbReference>
<accession>A0ABP0YZP1</accession>
<feature type="non-terminal residue" evidence="2">
    <location>
        <position position="59"/>
    </location>
</feature>
<keyword evidence="1" id="KW-0472">Membrane</keyword>
<feature type="transmembrane region" description="Helical" evidence="1">
    <location>
        <begin position="12"/>
        <end position="28"/>
    </location>
</feature>
<protein>
    <submittedName>
        <fullName evidence="2">Uncharacterized protein</fullName>
    </submittedName>
</protein>
<dbReference type="EMBL" id="OZ021741">
    <property type="protein sequence ID" value="CAK9325998.1"/>
    <property type="molecule type" value="Genomic_DNA"/>
</dbReference>
<evidence type="ECO:0000313" key="2">
    <source>
        <dbReference type="EMBL" id="CAK9325998.1"/>
    </source>
</evidence>
<sequence>WNFISMEEMSRILLGVVYGIALMARWQHMMRHRSTKRLMQGKKQSRRILLAFYQILMAH</sequence>